<dbReference type="Proteomes" id="UP000283509">
    <property type="component" value="Unassembled WGS sequence"/>
</dbReference>
<evidence type="ECO:0000313" key="6">
    <source>
        <dbReference type="EMBL" id="ROT76128.1"/>
    </source>
</evidence>
<dbReference type="SUPFAM" id="SSF56112">
    <property type="entry name" value="Protein kinase-like (PK-like)"/>
    <property type="match status" value="1"/>
</dbReference>
<keyword evidence="6" id="KW-0808">Transferase</keyword>
<keyword evidence="6" id="KW-0418">Kinase</keyword>
<dbReference type="GO" id="GO:0004305">
    <property type="term" value="F:ethanolamine kinase activity"/>
    <property type="evidence" value="ECO:0007669"/>
    <property type="project" value="UniProtKB-EC"/>
</dbReference>
<dbReference type="CDD" id="cd05157">
    <property type="entry name" value="ETNK_euk"/>
    <property type="match status" value="1"/>
</dbReference>
<dbReference type="InterPro" id="IPR011009">
    <property type="entry name" value="Kinase-like_dom_sf"/>
</dbReference>
<dbReference type="EC" id="2.7.1.82" evidence="5"/>
<proteinExistence type="inferred from homology"/>
<keyword evidence="1" id="KW-0594">Phospholipid biosynthesis</keyword>
<sequence>MVHKLDLVIDGTTKEGLREGATEIAKSVRADWDHDKLQFKVYTDGITNQLIGVWYDDREKQILVRVYGNKTEMFIDRDAERRNIEVLHKAGCGPELLATFSNGVSYEFTKGNPLSEVDVLLEPIWKDITRELAKLHNIKEGDGKPMLFSKLRHFLSLLPDTMNDATQQQRLVDKGYTKSKLEEETNLLEGHLGSLGCPVVFSHNDILLGNVIWDKSAKKASFIDYEYGASNYQPYDIANHFNEFVGMENIDYNRYPNEEFQRNWIRSYLSYYQSVLPEKVEESQISRWYVWVNKFALASHVFWGVWALLQACHSAIDFDFFGYALIRLDEYTKRKEEFLALTTEES</sequence>
<evidence type="ECO:0000256" key="5">
    <source>
        <dbReference type="ARBA" id="ARBA00038874"/>
    </source>
</evidence>
<name>A0A3R7PLU0_PENVA</name>
<evidence type="ECO:0000256" key="4">
    <source>
        <dbReference type="ARBA" id="ARBA00038211"/>
    </source>
</evidence>
<accession>A0A3R7PLU0</accession>
<comment type="similarity">
    <text evidence="4">Belongs to the choline/ethanolamine kinase family.</text>
</comment>
<gene>
    <name evidence="6" type="ORF">C7M84_005309</name>
</gene>
<dbReference type="GO" id="GO:0005737">
    <property type="term" value="C:cytoplasm"/>
    <property type="evidence" value="ECO:0007669"/>
    <property type="project" value="TreeGrafter"/>
</dbReference>
<organism evidence="6 7">
    <name type="scientific">Penaeus vannamei</name>
    <name type="common">Whiteleg shrimp</name>
    <name type="synonym">Litopenaeus vannamei</name>
    <dbReference type="NCBI Taxonomy" id="6689"/>
    <lineage>
        <taxon>Eukaryota</taxon>
        <taxon>Metazoa</taxon>
        <taxon>Ecdysozoa</taxon>
        <taxon>Arthropoda</taxon>
        <taxon>Crustacea</taxon>
        <taxon>Multicrustacea</taxon>
        <taxon>Malacostraca</taxon>
        <taxon>Eumalacostraca</taxon>
        <taxon>Eucarida</taxon>
        <taxon>Decapoda</taxon>
        <taxon>Dendrobranchiata</taxon>
        <taxon>Penaeoidea</taxon>
        <taxon>Penaeidae</taxon>
        <taxon>Penaeus</taxon>
    </lineage>
</organism>
<dbReference type="Pfam" id="PF01633">
    <property type="entry name" value="Choline_kinase"/>
    <property type="match status" value="1"/>
</dbReference>
<reference evidence="6 7" key="1">
    <citation type="submission" date="2018-04" db="EMBL/GenBank/DDBJ databases">
        <authorList>
            <person name="Zhang X."/>
            <person name="Yuan J."/>
            <person name="Li F."/>
            <person name="Xiang J."/>
        </authorList>
    </citation>
    <scope>NUCLEOTIDE SEQUENCE [LARGE SCALE GENOMIC DNA]</scope>
    <source>
        <tissue evidence="6">Muscle</tissue>
    </source>
</reference>
<evidence type="ECO:0000256" key="2">
    <source>
        <dbReference type="ARBA" id="ARBA00023264"/>
    </source>
</evidence>
<reference evidence="6 7" key="2">
    <citation type="submission" date="2019-01" db="EMBL/GenBank/DDBJ databases">
        <title>The decoding of complex shrimp genome reveals the adaptation for benthos swimmer, frequently molting mechanism and breeding impact on genome.</title>
        <authorList>
            <person name="Sun Y."/>
            <person name="Gao Y."/>
            <person name="Yu Y."/>
        </authorList>
    </citation>
    <scope>NUCLEOTIDE SEQUENCE [LARGE SCALE GENOMIC DNA]</scope>
    <source>
        <tissue evidence="6">Muscle</tissue>
    </source>
</reference>
<protein>
    <recommendedName>
        <fullName evidence="5">ethanolamine kinase</fullName>
        <ecNumber evidence="5">2.7.1.82</ecNumber>
    </recommendedName>
</protein>
<evidence type="ECO:0000256" key="1">
    <source>
        <dbReference type="ARBA" id="ARBA00023209"/>
    </source>
</evidence>
<dbReference type="Gene3D" id="3.30.200.20">
    <property type="entry name" value="Phosphorylase Kinase, domain 1"/>
    <property type="match status" value="1"/>
</dbReference>
<dbReference type="AlphaFoldDB" id="A0A3R7PLU0"/>
<keyword evidence="2" id="KW-1208">Phospholipid metabolism</keyword>
<dbReference type="OrthoDB" id="10267235at2759"/>
<dbReference type="EMBL" id="QCYY01001692">
    <property type="protein sequence ID" value="ROT76128.1"/>
    <property type="molecule type" value="Genomic_DNA"/>
</dbReference>
<keyword evidence="7" id="KW-1185">Reference proteome</keyword>
<dbReference type="STRING" id="6689.A0A3R7PLU0"/>
<comment type="pathway">
    <text evidence="3">Phospholipid metabolism; phosphatidylethanolamine biosynthesis; phosphatidylethanolamine from ethanolamine: step 1/3.</text>
</comment>
<comment type="caution">
    <text evidence="6">The sequence shown here is derived from an EMBL/GenBank/DDBJ whole genome shotgun (WGS) entry which is preliminary data.</text>
</comment>
<dbReference type="Gene3D" id="3.90.1200.10">
    <property type="match status" value="1"/>
</dbReference>
<evidence type="ECO:0000256" key="3">
    <source>
        <dbReference type="ARBA" id="ARBA00037883"/>
    </source>
</evidence>
<dbReference type="GO" id="GO:0006646">
    <property type="term" value="P:phosphatidylethanolamine biosynthetic process"/>
    <property type="evidence" value="ECO:0007669"/>
    <property type="project" value="TreeGrafter"/>
</dbReference>
<keyword evidence="1" id="KW-0443">Lipid metabolism</keyword>
<dbReference type="PANTHER" id="PTHR22603">
    <property type="entry name" value="CHOLINE/ETHANOALAMINE KINASE"/>
    <property type="match status" value="1"/>
</dbReference>
<evidence type="ECO:0000313" key="7">
    <source>
        <dbReference type="Proteomes" id="UP000283509"/>
    </source>
</evidence>
<dbReference type="PANTHER" id="PTHR22603:SF66">
    <property type="entry name" value="ETHANOLAMINE KINASE"/>
    <property type="match status" value="1"/>
</dbReference>
<keyword evidence="1" id="KW-0444">Lipid biosynthesis</keyword>